<dbReference type="Proteomes" id="UP000774326">
    <property type="component" value="Unassembled WGS sequence"/>
</dbReference>
<reference evidence="1" key="1">
    <citation type="journal article" date="2021" name="Open Biol.">
        <title>Shared evolutionary footprints suggest mitochondrial oxidative damage underlies multiple complex I losses in fungi.</title>
        <authorList>
            <person name="Schikora-Tamarit M.A."/>
            <person name="Marcet-Houben M."/>
            <person name="Nosek J."/>
            <person name="Gabaldon T."/>
        </authorList>
    </citation>
    <scope>NUCLEOTIDE SEQUENCE</scope>
    <source>
        <strain evidence="1">CBS2887</strain>
    </source>
</reference>
<evidence type="ECO:0000313" key="1">
    <source>
        <dbReference type="EMBL" id="KAH3686851.1"/>
    </source>
</evidence>
<gene>
    <name evidence="1" type="ORF">WICPIJ_002178</name>
</gene>
<protein>
    <submittedName>
        <fullName evidence="1">Uncharacterized protein</fullName>
    </submittedName>
</protein>
<proteinExistence type="predicted"/>
<sequence>MNSSQLAVLLGSTNRSWSWMVKVNPVSSRSSSSNFLAWNKPSSFLICEGATMMSCGGVIHLIDSWLDSVDQAMSRLDN</sequence>
<dbReference type="EMBL" id="JAEUBG010001186">
    <property type="protein sequence ID" value="KAH3686851.1"/>
    <property type="molecule type" value="Genomic_DNA"/>
</dbReference>
<keyword evidence="2" id="KW-1185">Reference proteome</keyword>
<name>A0A9P8TPX1_WICPI</name>
<comment type="caution">
    <text evidence="1">The sequence shown here is derived from an EMBL/GenBank/DDBJ whole genome shotgun (WGS) entry which is preliminary data.</text>
</comment>
<dbReference type="AlphaFoldDB" id="A0A9P8TPX1"/>
<organism evidence="1 2">
    <name type="scientific">Wickerhamomyces pijperi</name>
    <name type="common">Yeast</name>
    <name type="synonym">Pichia pijperi</name>
    <dbReference type="NCBI Taxonomy" id="599730"/>
    <lineage>
        <taxon>Eukaryota</taxon>
        <taxon>Fungi</taxon>
        <taxon>Dikarya</taxon>
        <taxon>Ascomycota</taxon>
        <taxon>Saccharomycotina</taxon>
        <taxon>Saccharomycetes</taxon>
        <taxon>Phaffomycetales</taxon>
        <taxon>Wickerhamomycetaceae</taxon>
        <taxon>Wickerhamomyces</taxon>
    </lineage>
</organism>
<reference evidence="1" key="2">
    <citation type="submission" date="2021-01" db="EMBL/GenBank/DDBJ databases">
        <authorList>
            <person name="Schikora-Tamarit M.A."/>
        </authorList>
    </citation>
    <scope>NUCLEOTIDE SEQUENCE</scope>
    <source>
        <strain evidence="1">CBS2887</strain>
    </source>
</reference>
<accession>A0A9P8TPX1</accession>
<evidence type="ECO:0000313" key="2">
    <source>
        <dbReference type="Proteomes" id="UP000774326"/>
    </source>
</evidence>